<accession>A0A9Q3PRU9</accession>
<name>A0A9Q3PRU9_9BASI</name>
<organism evidence="1 2">
    <name type="scientific">Austropuccinia psidii MF-1</name>
    <dbReference type="NCBI Taxonomy" id="1389203"/>
    <lineage>
        <taxon>Eukaryota</taxon>
        <taxon>Fungi</taxon>
        <taxon>Dikarya</taxon>
        <taxon>Basidiomycota</taxon>
        <taxon>Pucciniomycotina</taxon>
        <taxon>Pucciniomycetes</taxon>
        <taxon>Pucciniales</taxon>
        <taxon>Sphaerophragmiaceae</taxon>
        <taxon>Austropuccinia</taxon>
    </lineage>
</organism>
<dbReference type="EMBL" id="AVOT02085806">
    <property type="protein sequence ID" value="MBW0570202.1"/>
    <property type="molecule type" value="Genomic_DNA"/>
</dbReference>
<dbReference type="Proteomes" id="UP000765509">
    <property type="component" value="Unassembled WGS sequence"/>
</dbReference>
<reference evidence="1" key="1">
    <citation type="submission" date="2021-03" db="EMBL/GenBank/DDBJ databases">
        <title>Draft genome sequence of rust myrtle Austropuccinia psidii MF-1, a brazilian biotype.</title>
        <authorList>
            <person name="Quecine M.C."/>
            <person name="Pachon D.M.R."/>
            <person name="Bonatelli M.L."/>
            <person name="Correr F.H."/>
            <person name="Franceschini L.M."/>
            <person name="Leite T.F."/>
            <person name="Margarido G.R.A."/>
            <person name="Almeida C.A."/>
            <person name="Ferrarezi J.A."/>
            <person name="Labate C.A."/>
        </authorList>
    </citation>
    <scope>NUCLEOTIDE SEQUENCE</scope>
    <source>
        <strain evidence="1">MF-1</strain>
    </source>
</reference>
<gene>
    <name evidence="1" type="ORF">O181_109917</name>
</gene>
<protein>
    <submittedName>
        <fullName evidence="1">Uncharacterized protein</fullName>
    </submittedName>
</protein>
<dbReference type="AlphaFoldDB" id="A0A9Q3PRU9"/>
<keyword evidence="2" id="KW-1185">Reference proteome</keyword>
<evidence type="ECO:0000313" key="2">
    <source>
        <dbReference type="Proteomes" id="UP000765509"/>
    </source>
</evidence>
<comment type="caution">
    <text evidence="1">The sequence shown here is derived from an EMBL/GenBank/DDBJ whole genome shotgun (WGS) entry which is preliminary data.</text>
</comment>
<proteinExistence type="predicted"/>
<sequence length="115" mass="12933">MVEVDYCFSQLPLSEVNDLLSPSREEKTLITITSYKNNAKATGSQNLLKSLQEIAEFDMSLSVQPFIKTDTPGQLIKETSIRSMDPELFHHNWLGSPLDLSTSDSMEDSVNNKDH</sequence>
<evidence type="ECO:0000313" key="1">
    <source>
        <dbReference type="EMBL" id="MBW0570202.1"/>
    </source>
</evidence>